<name>A0AAV3UIV0_9EURY</name>
<dbReference type="GeneID" id="68613543"/>
<organism evidence="2 3">
    <name type="scientific">Haladaptatus pallidirubidus</name>
    <dbReference type="NCBI Taxonomy" id="1008152"/>
    <lineage>
        <taxon>Archaea</taxon>
        <taxon>Methanobacteriati</taxon>
        <taxon>Methanobacteriota</taxon>
        <taxon>Stenosarchaea group</taxon>
        <taxon>Halobacteria</taxon>
        <taxon>Halobacteriales</taxon>
        <taxon>Haladaptataceae</taxon>
        <taxon>Haladaptatus</taxon>
    </lineage>
</organism>
<dbReference type="Proteomes" id="UP001501729">
    <property type="component" value="Unassembled WGS sequence"/>
</dbReference>
<feature type="transmembrane region" description="Helical" evidence="1">
    <location>
        <begin position="134"/>
        <end position="155"/>
    </location>
</feature>
<feature type="transmembrane region" description="Helical" evidence="1">
    <location>
        <begin position="88"/>
        <end position="114"/>
    </location>
</feature>
<dbReference type="RefSeq" id="WP_227773357.1">
    <property type="nucleotide sequence ID" value="NZ_BAABKX010000012.1"/>
</dbReference>
<dbReference type="Pfam" id="PF13160">
    <property type="entry name" value="DUF3995"/>
    <property type="match status" value="1"/>
</dbReference>
<dbReference type="AlphaFoldDB" id="A0AAV3UIV0"/>
<keyword evidence="1" id="KW-1133">Transmembrane helix</keyword>
<evidence type="ECO:0000313" key="2">
    <source>
        <dbReference type="EMBL" id="GAA5052395.1"/>
    </source>
</evidence>
<keyword evidence="1" id="KW-0472">Membrane</keyword>
<dbReference type="EMBL" id="BAABKX010000012">
    <property type="protein sequence ID" value="GAA5052395.1"/>
    <property type="molecule type" value="Genomic_DNA"/>
</dbReference>
<dbReference type="InterPro" id="IPR025058">
    <property type="entry name" value="DUF3995"/>
</dbReference>
<accession>A0AAV3UIV0</accession>
<evidence type="ECO:0008006" key="4">
    <source>
        <dbReference type="Google" id="ProtNLM"/>
    </source>
</evidence>
<keyword evidence="3" id="KW-1185">Reference proteome</keyword>
<feature type="transmembrane region" description="Helical" evidence="1">
    <location>
        <begin position="12"/>
        <end position="34"/>
    </location>
</feature>
<reference evidence="2 3" key="1">
    <citation type="journal article" date="2019" name="Int. J. Syst. Evol. Microbiol.">
        <title>The Global Catalogue of Microorganisms (GCM) 10K type strain sequencing project: providing services to taxonomists for standard genome sequencing and annotation.</title>
        <authorList>
            <consortium name="The Broad Institute Genomics Platform"/>
            <consortium name="The Broad Institute Genome Sequencing Center for Infectious Disease"/>
            <person name="Wu L."/>
            <person name="Ma J."/>
        </authorList>
    </citation>
    <scope>NUCLEOTIDE SEQUENCE [LARGE SCALE GENOMIC DNA]</scope>
    <source>
        <strain evidence="2 3">JCM 17504</strain>
    </source>
</reference>
<proteinExistence type="predicted"/>
<evidence type="ECO:0000313" key="3">
    <source>
        <dbReference type="Proteomes" id="UP001501729"/>
    </source>
</evidence>
<protein>
    <recommendedName>
        <fullName evidence="4">DUF3995 domain-containing protein</fullName>
    </recommendedName>
</protein>
<keyword evidence="1" id="KW-0812">Transmembrane</keyword>
<sequence>MEKPLGNGVPSTYAGYIASAWMIVFAAVSFYWAFGGTAGVDTVSLGQELAGEPWFITILWLTGILKLGGGVLALALVQSWGQLLPRRLVLVTAWGVSVLLVVHGSDFIIHGALTENGLIGLPAPAAWTTAHWQTFLWGPWWLLGGIAFCVATWNYQRRSR</sequence>
<feature type="transmembrane region" description="Helical" evidence="1">
    <location>
        <begin position="54"/>
        <end position="76"/>
    </location>
</feature>
<evidence type="ECO:0000256" key="1">
    <source>
        <dbReference type="SAM" id="Phobius"/>
    </source>
</evidence>
<comment type="caution">
    <text evidence="2">The sequence shown here is derived from an EMBL/GenBank/DDBJ whole genome shotgun (WGS) entry which is preliminary data.</text>
</comment>
<gene>
    <name evidence="2" type="ORF">GCM10025751_28540</name>
</gene>